<evidence type="ECO:0008006" key="4">
    <source>
        <dbReference type="Google" id="ProtNLM"/>
    </source>
</evidence>
<dbReference type="EMBL" id="PHAI01000002">
    <property type="protein sequence ID" value="PKM91253.1"/>
    <property type="molecule type" value="Genomic_DNA"/>
</dbReference>
<feature type="compositionally biased region" description="Polar residues" evidence="1">
    <location>
        <begin position="70"/>
        <end position="87"/>
    </location>
</feature>
<comment type="caution">
    <text evidence="2">The sequence shown here is derived from an EMBL/GenBank/DDBJ whole genome shotgun (WGS) entry which is preliminary data.</text>
</comment>
<evidence type="ECO:0000256" key="1">
    <source>
        <dbReference type="SAM" id="MobiDB-lite"/>
    </source>
</evidence>
<gene>
    <name evidence="2" type="ORF">CVU82_01480</name>
</gene>
<organism evidence="2 3">
    <name type="scientific">Candidatus Falkowbacteria bacterium HGW-Falkowbacteria-1</name>
    <dbReference type="NCBI Taxonomy" id="2013768"/>
    <lineage>
        <taxon>Bacteria</taxon>
        <taxon>Candidatus Falkowiibacteriota</taxon>
    </lineage>
</organism>
<reference evidence="2 3" key="1">
    <citation type="journal article" date="2017" name="ISME J.">
        <title>Potential for microbial H2 and metal transformations associated with novel bacteria and archaea in deep terrestrial subsurface sediments.</title>
        <authorList>
            <person name="Hernsdorf A.W."/>
            <person name="Amano Y."/>
            <person name="Miyakawa K."/>
            <person name="Ise K."/>
            <person name="Suzuki Y."/>
            <person name="Anantharaman K."/>
            <person name="Probst A."/>
            <person name="Burstein D."/>
            <person name="Thomas B.C."/>
            <person name="Banfield J.F."/>
        </authorList>
    </citation>
    <scope>NUCLEOTIDE SEQUENCE [LARGE SCALE GENOMIC DNA]</scope>
    <source>
        <strain evidence="2">HGW-Falkowbacteria-1</strain>
    </source>
</reference>
<feature type="region of interest" description="Disordered" evidence="1">
    <location>
        <begin position="68"/>
        <end position="94"/>
    </location>
</feature>
<name>A0A2N2E940_9BACT</name>
<proteinExistence type="predicted"/>
<sequence>MIFIMSKQLKQVINLSKKTGDRIIVFDNSEPEDSFVLMSLNQYEKLIEAETDKKDLTAKKIIDNIRSEDSTVNNGKGNNWKIPNQIKNESEENQ</sequence>
<protein>
    <recommendedName>
        <fullName evidence="4">Antitoxin</fullName>
    </recommendedName>
</protein>
<accession>A0A2N2E940</accession>
<evidence type="ECO:0000313" key="3">
    <source>
        <dbReference type="Proteomes" id="UP000233517"/>
    </source>
</evidence>
<dbReference type="Proteomes" id="UP000233517">
    <property type="component" value="Unassembled WGS sequence"/>
</dbReference>
<evidence type="ECO:0000313" key="2">
    <source>
        <dbReference type="EMBL" id="PKM91253.1"/>
    </source>
</evidence>
<dbReference type="AlphaFoldDB" id="A0A2N2E940"/>